<dbReference type="GO" id="GO:0006891">
    <property type="term" value="P:intra-Golgi vesicle-mediated transport"/>
    <property type="evidence" value="ECO:0007669"/>
    <property type="project" value="TreeGrafter"/>
</dbReference>
<sequence length="189" mass="21147">MIAKASDYPFIKVISAEDMVGYTETAKCAALRKVFDDAYRSPLSCVLVDGVERLLDFSPIGPRYSNLVLQALFLLVKKLPPQNRRLLVIATSSNRSFLRELGLLSAFGTIIDVPALTTVQHIMAVIEDTNALSRQECEEIRNELSRTNKEYFIGIKKLLNVIDMARECEPVDRVSVVVQSLMSETFSNS</sequence>
<dbReference type="GO" id="GO:0016887">
    <property type="term" value="F:ATP hydrolysis activity"/>
    <property type="evidence" value="ECO:0007669"/>
    <property type="project" value="InterPro"/>
</dbReference>
<keyword evidence="8" id="KW-1185">Reference proteome</keyword>
<keyword evidence="4" id="KW-0813">Transport</keyword>
<protein>
    <recommendedName>
        <fullName evidence="4">Vesicle-fusing ATPase</fullName>
        <ecNumber evidence="4">3.6.4.6</ecNumber>
    </recommendedName>
</protein>
<evidence type="ECO:0000256" key="4">
    <source>
        <dbReference type="RuleBase" id="RU367045"/>
    </source>
</evidence>
<dbReference type="GO" id="GO:0035494">
    <property type="term" value="P:SNARE complex disassembly"/>
    <property type="evidence" value="ECO:0007669"/>
    <property type="project" value="InterPro"/>
</dbReference>
<dbReference type="Proteomes" id="UP000270924">
    <property type="component" value="Unassembled WGS sequence"/>
</dbReference>
<dbReference type="PANTHER" id="PTHR23078">
    <property type="entry name" value="VESICULAR-FUSION PROTEIN NSF"/>
    <property type="match status" value="1"/>
</dbReference>
<evidence type="ECO:0000313" key="7">
    <source>
        <dbReference type="EMBL" id="VDM08443.1"/>
    </source>
</evidence>
<feature type="domain" description="NSF AAA+ ATPase lid" evidence="6">
    <location>
        <begin position="116"/>
        <end position="179"/>
    </location>
</feature>
<dbReference type="SUPFAM" id="SSF52540">
    <property type="entry name" value="P-loop containing nucleoside triphosphate hydrolases"/>
    <property type="match status" value="1"/>
</dbReference>
<keyword evidence="3 4" id="KW-0067">ATP-binding</keyword>
<dbReference type="InterPro" id="IPR027417">
    <property type="entry name" value="P-loop_NTPase"/>
</dbReference>
<dbReference type="GO" id="GO:0046872">
    <property type="term" value="F:metal ion binding"/>
    <property type="evidence" value="ECO:0007669"/>
    <property type="project" value="UniProtKB-UniRule"/>
</dbReference>
<evidence type="ECO:0000256" key="2">
    <source>
        <dbReference type="ARBA" id="ARBA00022741"/>
    </source>
</evidence>
<proteinExistence type="inferred from homology"/>
<comment type="catalytic activity">
    <reaction evidence="4">
        <text>ATP + H2O = ADP + phosphate + H(+)</text>
        <dbReference type="Rhea" id="RHEA:13065"/>
        <dbReference type="ChEBI" id="CHEBI:15377"/>
        <dbReference type="ChEBI" id="CHEBI:15378"/>
        <dbReference type="ChEBI" id="CHEBI:30616"/>
        <dbReference type="ChEBI" id="CHEBI:43474"/>
        <dbReference type="ChEBI" id="CHEBI:456216"/>
        <dbReference type="EC" id="3.6.4.6"/>
    </reaction>
</comment>
<feature type="coiled-coil region" evidence="5">
    <location>
        <begin position="123"/>
        <end position="150"/>
    </location>
</feature>
<evidence type="ECO:0000259" key="6">
    <source>
        <dbReference type="Pfam" id="PF21964"/>
    </source>
</evidence>
<comment type="function">
    <text evidence="4">Required for vesicle-mediated transport. Catalyzes the fusion of transport vesicles within the Golgi cisternae. Is also required for transport from the endoplasmic reticulum to the Golgi stack. Seems to function as a fusion protein required for the delivery of cargo proteins to all compartments of the Golgi stack independent of vesicle origin.</text>
</comment>
<organism evidence="7 8">
    <name type="scientific">Wuchereria bancrofti</name>
    <dbReference type="NCBI Taxonomy" id="6293"/>
    <lineage>
        <taxon>Eukaryota</taxon>
        <taxon>Metazoa</taxon>
        <taxon>Ecdysozoa</taxon>
        <taxon>Nematoda</taxon>
        <taxon>Chromadorea</taxon>
        <taxon>Rhabditida</taxon>
        <taxon>Spirurina</taxon>
        <taxon>Spiruromorpha</taxon>
        <taxon>Filarioidea</taxon>
        <taxon>Onchocercidae</taxon>
        <taxon>Wuchereria</taxon>
    </lineage>
</organism>
<dbReference type="PANTHER" id="PTHR23078:SF3">
    <property type="entry name" value="VESICLE-FUSING ATPASE"/>
    <property type="match status" value="1"/>
</dbReference>
<dbReference type="InParanoid" id="A0A3P7DGP9"/>
<keyword evidence="2 4" id="KW-0547">Nucleotide-binding</keyword>
<dbReference type="GO" id="GO:0005524">
    <property type="term" value="F:ATP binding"/>
    <property type="evidence" value="ECO:0007669"/>
    <property type="project" value="UniProtKB-UniRule"/>
</dbReference>
<reference evidence="7 8" key="1">
    <citation type="submission" date="2018-11" db="EMBL/GenBank/DDBJ databases">
        <authorList>
            <consortium name="Pathogen Informatics"/>
        </authorList>
    </citation>
    <scope>NUCLEOTIDE SEQUENCE [LARGE SCALE GENOMIC DNA]</scope>
</reference>
<comment type="similarity">
    <text evidence="1 4">Belongs to the AAA ATPase family.</text>
</comment>
<evidence type="ECO:0000256" key="1">
    <source>
        <dbReference type="ARBA" id="ARBA00006914"/>
    </source>
</evidence>
<dbReference type="Gene3D" id="3.40.50.300">
    <property type="entry name" value="P-loop containing nucleotide triphosphate hydrolases"/>
    <property type="match status" value="1"/>
</dbReference>
<keyword evidence="4" id="KW-0479">Metal-binding</keyword>
<keyword evidence="5" id="KW-0175">Coiled coil</keyword>
<dbReference type="OrthoDB" id="9982946at2759"/>
<dbReference type="EMBL" id="UYWW01000429">
    <property type="protein sequence ID" value="VDM08443.1"/>
    <property type="molecule type" value="Genomic_DNA"/>
</dbReference>
<keyword evidence="4" id="KW-0931">ER-Golgi transport</keyword>
<dbReference type="InterPro" id="IPR039812">
    <property type="entry name" value="Vesicle-fus_ATPase"/>
</dbReference>
<dbReference type="Pfam" id="PF21964">
    <property type="entry name" value="NSF_ATPase_lid"/>
    <property type="match status" value="1"/>
</dbReference>
<gene>
    <name evidence="7" type="ORF">WBA_LOCUS1829</name>
</gene>
<comment type="subcellular location">
    <subcellularLocation>
        <location evidence="4">Cytoplasm</location>
    </subcellularLocation>
</comment>
<dbReference type="OMA" id="HSADRYE"/>
<name>A0A3P7DGP9_WUCBA</name>
<dbReference type="AlphaFoldDB" id="A0A3P7DGP9"/>
<keyword evidence="4" id="KW-0460">Magnesium</keyword>
<comment type="cofactor">
    <cofactor evidence="4">
        <name>Mg(2+)</name>
        <dbReference type="ChEBI" id="CHEBI:18420"/>
    </cofactor>
    <text evidence="4">Binds 1 Mg(2+) ion per subunit.</text>
</comment>
<dbReference type="GO" id="GO:0043001">
    <property type="term" value="P:Golgi to plasma membrane protein transport"/>
    <property type="evidence" value="ECO:0007669"/>
    <property type="project" value="TreeGrafter"/>
</dbReference>
<keyword evidence="4" id="KW-0378">Hydrolase</keyword>
<keyword evidence="4" id="KW-0963">Cytoplasm</keyword>
<dbReference type="FunFam" id="3.40.50.300:FF:000166">
    <property type="entry name" value="vesicle-fusing ATPase isoform X1"/>
    <property type="match status" value="1"/>
</dbReference>
<evidence type="ECO:0000313" key="8">
    <source>
        <dbReference type="Proteomes" id="UP000270924"/>
    </source>
</evidence>
<accession>A0A3P7DGP9</accession>
<dbReference type="GO" id="GO:0005795">
    <property type="term" value="C:Golgi stack"/>
    <property type="evidence" value="ECO:0007669"/>
    <property type="project" value="TreeGrafter"/>
</dbReference>
<dbReference type="Gene3D" id="1.10.8.60">
    <property type="match status" value="1"/>
</dbReference>
<dbReference type="EC" id="3.6.4.6" evidence="4"/>
<dbReference type="InterPro" id="IPR054419">
    <property type="entry name" value="NSF_ATPase_lid"/>
</dbReference>
<evidence type="ECO:0000256" key="5">
    <source>
        <dbReference type="SAM" id="Coils"/>
    </source>
</evidence>
<keyword evidence="4" id="KW-0653">Protein transport</keyword>
<evidence type="ECO:0000256" key="3">
    <source>
        <dbReference type="ARBA" id="ARBA00022840"/>
    </source>
</evidence>